<evidence type="ECO:0000256" key="3">
    <source>
        <dbReference type="SAM" id="SignalP"/>
    </source>
</evidence>
<evidence type="ECO:0000259" key="4">
    <source>
        <dbReference type="Pfam" id="PF05567"/>
    </source>
</evidence>
<dbReference type="EMBL" id="FOKJ01000001">
    <property type="protein sequence ID" value="SFA69239.1"/>
    <property type="molecule type" value="Genomic_DNA"/>
</dbReference>
<dbReference type="Proteomes" id="UP000198861">
    <property type="component" value="Unassembled WGS sequence"/>
</dbReference>
<reference evidence="6 8" key="2">
    <citation type="submission" date="2016-10" db="EMBL/GenBank/DDBJ databases">
        <authorList>
            <person name="de Groot N.N."/>
        </authorList>
    </citation>
    <scope>NUCLEOTIDE SEQUENCE [LARGE SCALE GENOMIC DNA]</scope>
    <source>
        <strain evidence="6 8">DSM 381</strain>
    </source>
</reference>
<evidence type="ECO:0000256" key="2">
    <source>
        <dbReference type="ARBA" id="ARBA00022837"/>
    </source>
</evidence>
<evidence type="ECO:0000256" key="1">
    <source>
        <dbReference type="ARBA" id="ARBA00022723"/>
    </source>
</evidence>
<keyword evidence="2" id="KW-0106">Calcium</keyword>
<feature type="domain" description="PilY1 beta-propeller" evidence="4">
    <location>
        <begin position="839"/>
        <end position="1016"/>
    </location>
</feature>
<dbReference type="Pfam" id="PF05567">
    <property type="entry name" value="T4P_PilY1"/>
    <property type="match status" value="1"/>
</dbReference>
<sequence>MVRKFFAWCAAAGLCAVLSNHIASAQDIDIYTGMSSADSNPPTILLVWDNTAKTSASANSVCAYSDGVGTPSLGTDTVAGMEQCAMVNALLALKNAGVSDQVRVGLMVFNHNKFSNNGNGNCGYLYAKPESGISALINSIRAFDKNNQASSIELGDTMAEAWAMLNGKSTSCSGVDYSALSEVATQCRDAVLVYIGNAFTNSNPKDNAGVAESQLKLALEDFGYVSGTNGYSVFTSPIAVAELNGSGTANSAYWADEWTRFMKRVPVIESDVSDRNVTSYTISVTDFANQGQAQPVINYYSEMATQGGGKTFLIDMNDSSGLTKALLSIFNEVQAKNSVFASATLPVTANTQGTYLNQVFVAMFRPDGDANPRWLGNLKQYQLGLDAGGNIVLTDSTENPNTGAVTSKTNPTTGALSPEAVSFWTTNTPSPAVTNWPTAGFWINSPSGSGLQFDSPDGDLVEKGGAAEMAHADNLTATYADSSNDNARNLWTCDSVGGCGCDSVGGCGSGLTEFSTANTALTTNAASLFGVGGDSSVTLTAGVAFKVGATTCKTPGTGNNQKECTFTVPLLDSSLALSAGNLVTNTVTGGASCTLPTSYCTVATVLSGSPKLFTFTKSGLTKNTTYTIPQSSQFYKADSSVTVTFAAAHGFSVGDSVTFTNCTGQATSSNVYGLSGLPSSSDTKQVTITSKTAKTFTFDLGAPALTLTDASVGCTVKSTITAANLINWVRGGDIIGNEEQAGPGSPVTVRPSLHGDVLHSRPAVINYGGTTGVVVFYGANDGVFRAVNGNQTASIGGIRAGGELWGFIAPEFHGKFKRLLQNTPLVDIAGVLDTNKQPKDYFFDGSTTVLRDTRSSTTASTKGKTYIYLTARRGGRLIYALDVTDPKTPEFLWSKTNANIPELGQTWSQPKVALLRGRANPVLIMGAGYAPEQDADPVPTTSHDSMGRGVLILDAVTGDVVWAALADCGALSNCTPAALTHSVAADVTLLDRNSDGYVDRVYAADTGANIWRIDLQPNGYNVAADPGTFKITKLAALGGSGNDARKFLFAPDVIPTDEFDAVMAISGDREHPLYTSATTAGMAYNVQNRIYMVKDKIIGSVMGTGFTALTNGDLVANPGQTQPFDATADTVNGYYLDLPNKGEKGVNAPVTVAGKTYFGTNYPDVPKTNACSADLGIARAYTLDFNTAKLQYSVFVGGGLPPSPVTGLVNIGGDTLPFIIGGSGPTTFDPSTPEIELSNNRKRAYWYAK</sequence>
<keyword evidence="3" id="KW-0732">Signal</keyword>
<keyword evidence="7" id="KW-1185">Reference proteome</keyword>
<dbReference type="GO" id="GO:0046872">
    <property type="term" value="F:metal ion binding"/>
    <property type="evidence" value="ECO:0007669"/>
    <property type="project" value="UniProtKB-KW"/>
</dbReference>
<feature type="chain" id="PRO_5011762111" evidence="3">
    <location>
        <begin position="26"/>
        <end position="1249"/>
    </location>
</feature>
<evidence type="ECO:0000313" key="6">
    <source>
        <dbReference type="EMBL" id="SFK32865.1"/>
    </source>
</evidence>
<dbReference type="Proteomes" id="UP000199579">
    <property type="component" value="Unassembled WGS sequence"/>
</dbReference>
<gene>
    <name evidence="5" type="ORF">SAMN04244571_00028</name>
    <name evidence="6" type="ORF">SAMN04244574_00186</name>
</gene>
<proteinExistence type="predicted"/>
<dbReference type="AlphaFoldDB" id="A0A1I3YM24"/>
<organism evidence="6 8">
    <name type="scientific">Azotobacter beijerinckii</name>
    <dbReference type="NCBI Taxonomy" id="170623"/>
    <lineage>
        <taxon>Bacteria</taxon>
        <taxon>Pseudomonadati</taxon>
        <taxon>Pseudomonadota</taxon>
        <taxon>Gammaproteobacteria</taxon>
        <taxon>Pseudomonadales</taxon>
        <taxon>Pseudomonadaceae</taxon>
        <taxon>Azotobacter</taxon>
    </lineage>
</organism>
<protein>
    <submittedName>
        <fullName evidence="6">PilC beta-propeller domain-containing protein</fullName>
    </submittedName>
</protein>
<name>A0A1I3YM24_9GAMM</name>
<dbReference type="InterPro" id="IPR008707">
    <property type="entry name" value="B-propeller_PilY1"/>
</dbReference>
<keyword evidence="1" id="KW-0479">Metal-binding</keyword>
<dbReference type="EMBL" id="FOSX01000002">
    <property type="protein sequence ID" value="SFK32865.1"/>
    <property type="molecule type" value="Genomic_DNA"/>
</dbReference>
<accession>A0A1I3YM24</accession>
<evidence type="ECO:0000313" key="5">
    <source>
        <dbReference type="EMBL" id="SFA69239.1"/>
    </source>
</evidence>
<feature type="signal peptide" evidence="3">
    <location>
        <begin position="1"/>
        <end position="25"/>
    </location>
</feature>
<evidence type="ECO:0000313" key="7">
    <source>
        <dbReference type="Proteomes" id="UP000198861"/>
    </source>
</evidence>
<reference evidence="5 7" key="1">
    <citation type="submission" date="2016-10" db="EMBL/GenBank/DDBJ databases">
        <authorList>
            <person name="Varghese N."/>
            <person name="Submissions S."/>
        </authorList>
    </citation>
    <scope>NUCLEOTIDE SEQUENCE [LARGE SCALE GENOMIC DNA]</scope>
    <source>
        <strain evidence="5 7">DSM 282</strain>
    </source>
</reference>
<evidence type="ECO:0000313" key="8">
    <source>
        <dbReference type="Proteomes" id="UP000199579"/>
    </source>
</evidence>